<feature type="transmembrane region" description="Helical" evidence="2">
    <location>
        <begin position="88"/>
        <end position="108"/>
    </location>
</feature>
<keyword evidence="2" id="KW-0812">Transmembrane</keyword>
<dbReference type="EnsemblPlants" id="OGLUM09G01560.1">
    <property type="protein sequence ID" value="OGLUM09G01560.1"/>
    <property type="gene ID" value="OGLUM09G01560"/>
</dbReference>
<accession>A0A0E0AZP4</accession>
<dbReference type="HOGENOM" id="CLU_1227529_0_0_1"/>
<name>A0A0E0AZP4_9ORYZ</name>
<organism evidence="3">
    <name type="scientific">Oryza glumipatula</name>
    <dbReference type="NCBI Taxonomy" id="40148"/>
    <lineage>
        <taxon>Eukaryota</taxon>
        <taxon>Viridiplantae</taxon>
        <taxon>Streptophyta</taxon>
        <taxon>Embryophyta</taxon>
        <taxon>Tracheophyta</taxon>
        <taxon>Spermatophyta</taxon>
        <taxon>Magnoliopsida</taxon>
        <taxon>Liliopsida</taxon>
        <taxon>Poales</taxon>
        <taxon>Poaceae</taxon>
        <taxon>BOP clade</taxon>
        <taxon>Oryzoideae</taxon>
        <taxon>Oryzeae</taxon>
        <taxon>Oryzinae</taxon>
        <taxon>Oryza</taxon>
    </lineage>
</organism>
<protein>
    <submittedName>
        <fullName evidence="3">Uncharacterized protein</fullName>
    </submittedName>
</protein>
<reference evidence="3" key="2">
    <citation type="submission" date="2018-05" db="EMBL/GenBank/DDBJ databases">
        <title>OgluRS3 (Oryza glumaepatula Reference Sequence Version 3).</title>
        <authorList>
            <person name="Zhang J."/>
            <person name="Kudrna D."/>
            <person name="Lee S."/>
            <person name="Talag J."/>
            <person name="Welchert J."/>
            <person name="Wing R.A."/>
        </authorList>
    </citation>
    <scope>NUCLEOTIDE SEQUENCE [LARGE SCALE GENOMIC DNA]</scope>
</reference>
<keyword evidence="4" id="KW-1185">Reference proteome</keyword>
<sequence length="226" mass="24417">VTISPRPSSPRKSQNPIRSTKRWRENVWWFRDSVGGDRKAVATPQVIAGDPFGIKPAYLLLSLLRLHRQGQGPHQWLQTTNPGGLANYLPALCYAAAIAALGGVLAIVSSRPRACLPWAAQGRGSPPWPRLRAEENRDSGHRHGIRPCGISLPHGAPPAAALFAARCHCAAPPLSSLRLAAATSPRAPPPIACAAPLRAPPHHAPLWRRLARRRRRRKIAAAAAAY</sequence>
<keyword evidence="2" id="KW-1133">Transmembrane helix</keyword>
<proteinExistence type="predicted"/>
<evidence type="ECO:0000313" key="4">
    <source>
        <dbReference type="Proteomes" id="UP000026961"/>
    </source>
</evidence>
<keyword evidence="2" id="KW-0472">Membrane</keyword>
<dbReference type="Proteomes" id="UP000026961">
    <property type="component" value="Chromosome 9"/>
</dbReference>
<dbReference type="AlphaFoldDB" id="A0A0E0AZP4"/>
<evidence type="ECO:0000313" key="3">
    <source>
        <dbReference type="EnsemblPlants" id="OGLUM09G01560.1"/>
    </source>
</evidence>
<evidence type="ECO:0000256" key="1">
    <source>
        <dbReference type="SAM" id="MobiDB-lite"/>
    </source>
</evidence>
<reference evidence="3" key="1">
    <citation type="submission" date="2015-04" db="UniProtKB">
        <authorList>
            <consortium name="EnsemblPlants"/>
        </authorList>
    </citation>
    <scope>IDENTIFICATION</scope>
</reference>
<feature type="compositionally biased region" description="Basic and acidic residues" evidence="1">
    <location>
        <begin position="131"/>
        <end position="141"/>
    </location>
</feature>
<dbReference type="Gramene" id="OGLUM09G01560.1">
    <property type="protein sequence ID" value="OGLUM09G01560.1"/>
    <property type="gene ID" value="OGLUM09G01560"/>
</dbReference>
<evidence type="ECO:0000256" key="2">
    <source>
        <dbReference type="SAM" id="Phobius"/>
    </source>
</evidence>
<feature type="region of interest" description="Disordered" evidence="1">
    <location>
        <begin position="123"/>
        <end position="142"/>
    </location>
</feature>